<dbReference type="Proteomes" id="UP000180166">
    <property type="component" value="Chromosome"/>
</dbReference>
<proteinExistence type="predicted"/>
<sequence length="196" mass="19257">MFCSSARTGSRRVRAAATVLIAAAAVLLAACGTTENPGSSPTTSAGPDAADCSGGAQAANGLQTAIRQLSDGLSGIGPASERNDLNAVLDQIDSARGAADTISGGLGAAAATMTASSLIRTEFQNAATSGADLRSTLDGLRAALAGGPGPGDQSAQLQTAITAFNTALERLSLACSSNFSATTVEPTTVSPTRTAR</sequence>
<dbReference type="KEGG" id="nsr:NS506_06269"/>
<dbReference type="AlphaFoldDB" id="A0ABC8B171"/>
<evidence type="ECO:0000256" key="1">
    <source>
        <dbReference type="SAM" id="SignalP"/>
    </source>
</evidence>
<feature type="chain" id="PRO_5044774368" description="Lipoprotein" evidence="1">
    <location>
        <begin position="30"/>
        <end position="196"/>
    </location>
</feature>
<evidence type="ECO:0000313" key="3">
    <source>
        <dbReference type="Proteomes" id="UP000180166"/>
    </source>
</evidence>
<gene>
    <name evidence="2" type="ORF">NS506_06269</name>
</gene>
<accession>A0ABC8B171</accession>
<evidence type="ECO:0008006" key="4">
    <source>
        <dbReference type="Google" id="ProtNLM"/>
    </source>
</evidence>
<feature type="signal peptide" evidence="1">
    <location>
        <begin position="1"/>
        <end position="29"/>
    </location>
</feature>
<name>A0ABC8B171_9NOCA</name>
<reference evidence="2 3" key="1">
    <citation type="submission" date="2016-10" db="EMBL/GenBank/DDBJ databases">
        <title>Genome sequence of Nocardia seriolae strain EM150506, isolated from Anguila japonica.</title>
        <authorList>
            <person name="Han H.-J."/>
        </authorList>
    </citation>
    <scope>NUCLEOTIDE SEQUENCE [LARGE SCALE GENOMIC DNA]</scope>
    <source>
        <strain evidence="2 3">EM150506</strain>
    </source>
</reference>
<dbReference type="PROSITE" id="PS51257">
    <property type="entry name" value="PROKAR_LIPOPROTEIN"/>
    <property type="match status" value="1"/>
</dbReference>
<dbReference type="EMBL" id="CP017839">
    <property type="protein sequence ID" value="APB00305.1"/>
    <property type="molecule type" value="Genomic_DNA"/>
</dbReference>
<evidence type="ECO:0000313" key="2">
    <source>
        <dbReference type="EMBL" id="APB00305.1"/>
    </source>
</evidence>
<protein>
    <recommendedName>
        <fullName evidence="4">Lipoprotein</fullName>
    </recommendedName>
</protein>
<organism evidence="2 3">
    <name type="scientific">Nocardia seriolae</name>
    <dbReference type="NCBI Taxonomy" id="37332"/>
    <lineage>
        <taxon>Bacteria</taxon>
        <taxon>Bacillati</taxon>
        <taxon>Actinomycetota</taxon>
        <taxon>Actinomycetes</taxon>
        <taxon>Mycobacteriales</taxon>
        <taxon>Nocardiaceae</taxon>
        <taxon>Nocardia</taxon>
    </lineage>
</organism>
<keyword evidence="1" id="KW-0732">Signal</keyword>